<reference evidence="3 4" key="1">
    <citation type="journal article" date="2015" name="Plant Cell">
        <title>Oil accumulation by the oleaginous diatom Fistulifera solaris as revealed by the genome and transcriptome.</title>
        <authorList>
            <person name="Tanaka T."/>
            <person name="Maeda Y."/>
            <person name="Veluchamy A."/>
            <person name="Tanaka M."/>
            <person name="Abida H."/>
            <person name="Marechal E."/>
            <person name="Bowler C."/>
            <person name="Muto M."/>
            <person name="Sunaga Y."/>
            <person name="Tanaka M."/>
            <person name="Yoshino T."/>
            <person name="Taniguchi T."/>
            <person name="Fukuda Y."/>
            <person name="Nemoto M."/>
            <person name="Matsumoto M."/>
            <person name="Wong P.S."/>
            <person name="Aburatani S."/>
            <person name="Fujibuchi W."/>
        </authorList>
    </citation>
    <scope>NUCLEOTIDE SEQUENCE [LARGE SCALE GENOMIC DNA]</scope>
    <source>
        <strain evidence="3 4">JPCC DA0580</strain>
    </source>
</reference>
<dbReference type="AlphaFoldDB" id="A0A1Z5KT88"/>
<dbReference type="EMBL" id="BDSP01000289">
    <property type="protein sequence ID" value="GAX29302.1"/>
    <property type="molecule type" value="Genomic_DNA"/>
</dbReference>
<dbReference type="OrthoDB" id="627829at2759"/>
<keyword evidence="1" id="KW-0479">Metal-binding</keyword>
<dbReference type="Gene3D" id="2.60.120.330">
    <property type="entry name" value="B-lactam Antibiotic, Isopenicillin N Synthase, Chain"/>
    <property type="match status" value="1"/>
</dbReference>
<keyword evidence="1" id="KW-0560">Oxidoreductase</keyword>
<gene>
    <name evidence="3" type="ORF">FisN_16Hh265</name>
</gene>
<protein>
    <recommendedName>
        <fullName evidence="2">Fe2OG dioxygenase domain-containing protein</fullName>
    </recommendedName>
</protein>
<organism evidence="3 4">
    <name type="scientific">Fistulifera solaris</name>
    <name type="common">Oleaginous diatom</name>
    <dbReference type="NCBI Taxonomy" id="1519565"/>
    <lineage>
        <taxon>Eukaryota</taxon>
        <taxon>Sar</taxon>
        <taxon>Stramenopiles</taxon>
        <taxon>Ochrophyta</taxon>
        <taxon>Bacillariophyta</taxon>
        <taxon>Bacillariophyceae</taxon>
        <taxon>Bacillariophycidae</taxon>
        <taxon>Naviculales</taxon>
        <taxon>Naviculaceae</taxon>
        <taxon>Fistulifera</taxon>
    </lineage>
</organism>
<dbReference type="GO" id="GO:0046872">
    <property type="term" value="F:metal ion binding"/>
    <property type="evidence" value="ECO:0007669"/>
    <property type="project" value="UniProtKB-KW"/>
</dbReference>
<dbReference type="InParanoid" id="A0A1Z5KT88"/>
<dbReference type="InterPro" id="IPR044861">
    <property type="entry name" value="IPNS-like_FE2OG_OXY"/>
</dbReference>
<proteinExistence type="inferred from homology"/>
<keyword evidence="4" id="KW-1185">Reference proteome</keyword>
<sequence length="235" mass="27045">MDPLQQQVQRNMVEWFELFHKIAVLVCQHLQLPPNILLEEDPQSQRLDLLRAFFYETAGGNSCDDEDVTLGSNPHSDWGSLTIVWQDEVGGLQTYCRSCELWTDVTPVPNTFVVHCSDITSLALQTKWPSPLHRVLSPKHERRASLVYFGYPPRHLSLKSIADSLSSFRDPQQRQGNEDSVPRGYNEETLESYSLLKNQALDASDSGATKQQLERIYNMPIQQVIQDKWQQVQRY</sequence>
<dbReference type="GO" id="GO:0016491">
    <property type="term" value="F:oxidoreductase activity"/>
    <property type="evidence" value="ECO:0007669"/>
    <property type="project" value="UniProtKB-KW"/>
</dbReference>
<evidence type="ECO:0000313" key="4">
    <source>
        <dbReference type="Proteomes" id="UP000198406"/>
    </source>
</evidence>
<dbReference type="InterPro" id="IPR027443">
    <property type="entry name" value="IPNS-like_sf"/>
</dbReference>
<dbReference type="PANTHER" id="PTHR47990">
    <property type="entry name" value="2-OXOGLUTARATE (2OG) AND FE(II)-DEPENDENT OXYGENASE SUPERFAMILY PROTEIN-RELATED"/>
    <property type="match status" value="1"/>
</dbReference>
<dbReference type="Pfam" id="PF03171">
    <property type="entry name" value="2OG-FeII_Oxy"/>
    <property type="match status" value="1"/>
</dbReference>
<name>A0A1Z5KT88_FISSO</name>
<comment type="similarity">
    <text evidence="1">Belongs to the iron/ascorbate-dependent oxidoreductase family.</text>
</comment>
<dbReference type="PROSITE" id="PS51471">
    <property type="entry name" value="FE2OG_OXY"/>
    <property type="match status" value="1"/>
</dbReference>
<comment type="caution">
    <text evidence="3">The sequence shown here is derived from an EMBL/GenBank/DDBJ whole genome shotgun (WGS) entry which is preliminary data.</text>
</comment>
<dbReference type="Proteomes" id="UP000198406">
    <property type="component" value="Unassembled WGS sequence"/>
</dbReference>
<evidence type="ECO:0000313" key="3">
    <source>
        <dbReference type="EMBL" id="GAX29302.1"/>
    </source>
</evidence>
<feature type="domain" description="Fe2OG dioxygenase" evidence="2">
    <location>
        <begin position="46"/>
        <end position="152"/>
    </location>
</feature>
<accession>A0A1Z5KT88</accession>
<evidence type="ECO:0000256" key="1">
    <source>
        <dbReference type="RuleBase" id="RU003682"/>
    </source>
</evidence>
<evidence type="ECO:0000259" key="2">
    <source>
        <dbReference type="PROSITE" id="PS51471"/>
    </source>
</evidence>
<dbReference type="SUPFAM" id="SSF51197">
    <property type="entry name" value="Clavaminate synthase-like"/>
    <property type="match status" value="1"/>
</dbReference>
<dbReference type="InterPro" id="IPR005123">
    <property type="entry name" value="Oxoglu/Fe-dep_dioxygenase_dom"/>
</dbReference>
<keyword evidence="1" id="KW-0408">Iron</keyword>
<dbReference type="InterPro" id="IPR050231">
    <property type="entry name" value="Iron_ascorbate_oxido_reductase"/>
</dbReference>